<feature type="compositionally biased region" description="Basic and acidic residues" evidence="7">
    <location>
        <begin position="777"/>
        <end position="791"/>
    </location>
</feature>
<keyword evidence="3" id="KW-0378">Hydrolase</keyword>
<dbReference type="InterPro" id="IPR006693">
    <property type="entry name" value="AB_hydrolase_lipase"/>
</dbReference>
<feature type="compositionally biased region" description="Polar residues" evidence="7">
    <location>
        <begin position="799"/>
        <end position="823"/>
    </location>
</feature>
<evidence type="ECO:0000256" key="7">
    <source>
        <dbReference type="SAM" id="MobiDB-lite"/>
    </source>
</evidence>
<dbReference type="Pfam" id="PF04083">
    <property type="entry name" value="Abhydro_lipase"/>
    <property type="match status" value="1"/>
</dbReference>
<dbReference type="EMBL" id="LJIJ01000945">
    <property type="protein sequence ID" value="ODM93609.1"/>
    <property type="molecule type" value="Genomic_DNA"/>
</dbReference>
<dbReference type="OrthoDB" id="684045at2759"/>
<dbReference type="GO" id="GO:0016042">
    <property type="term" value="P:lipid catabolic process"/>
    <property type="evidence" value="ECO:0007669"/>
    <property type="project" value="UniProtKB-KW"/>
</dbReference>
<accession>A0A1D2MKP8</accession>
<dbReference type="SUPFAM" id="SSF54695">
    <property type="entry name" value="POZ domain"/>
    <property type="match status" value="1"/>
</dbReference>
<keyword evidence="2" id="KW-0732">Signal</keyword>
<evidence type="ECO:0000256" key="1">
    <source>
        <dbReference type="ARBA" id="ARBA00010701"/>
    </source>
</evidence>
<evidence type="ECO:0000256" key="3">
    <source>
        <dbReference type="ARBA" id="ARBA00022801"/>
    </source>
</evidence>
<feature type="domain" description="BTB" evidence="8">
    <location>
        <begin position="588"/>
        <end position="660"/>
    </location>
</feature>
<dbReference type="STRING" id="48709.A0A1D2MKP8"/>
<dbReference type="SUPFAM" id="SSF53474">
    <property type="entry name" value="alpha/beta-Hydrolases"/>
    <property type="match status" value="1"/>
</dbReference>
<keyword evidence="10" id="KW-1185">Reference proteome</keyword>
<dbReference type="Gene3D" id="3.40.50.1820">
    <property type="entry name" value="alpha/beta hydrolase"/>
    <property type="match status" value="1"/>
</dbReference>
<evidence type="ECO:0000313" key="10">
    <source>
        <dbReference type="Proteomes" id="UP000094527"/>
    </source>
</evidence>
<sequence length="843" mass="96235">MTNPDLLVKYGYPVETHTTFSSDGFELVAHRIPHASHRGEKNNSRVNRKPVILAHALLCSSSDWLMNVPEKALGYILADAGFDVWLINSRGNSYSSYHINFDDTDFSYWDFRHVFYSTSPNIIPNLCFSHTPSFHEMGTLDIPAWIDYILNVTGHSTLHFCGHSMGSTEFFITMAERPEYNQKIDTMFALAPALYLTESRYWLLAKLLTPLYGKLINVMGPSPFVPTTFRTWLNILGFGCTMVEPFCDNFFFFVAGYNPSQTNSTQTAVIASHTPDNVSSKTVNHFLQIMRSGKFQKYDYGWRNMDIYGQEHPPEYNLKNVTASVVIFHSENDIFATPNDVRKSCKLLPNLKEINLVKDPLFTHVDFTYAIDADKLIYSRILDSRQLKVILTENQPGEITFRYGGVLGTDLCAELTCCMADLRPVGDGNGEEMSWTNFERVQKILNERKGEAESELQGSSIDFTVSLVVRNPGEPSQYMEGSVQGEMFQELFQEFDEQPLTMKLNLGLVSESQWKKGLVIQEIAYSKTDGFKFTQELDSCWRPSKEHTYNCELTVELMFKPRHYETDNEMDPELIKLNQKFLEDATYADISLITANGTSIPCHKMFLKICSPQFRMMIEGDERLEVQVRRNSIKLGPKSTGAGVMAMLKYVYYRNLEDAKRSPKISFELLAFSRQYGIPSLEAAVKELFLEKPVEWWHNDLEALQDLFCYIRELSGGFEDLKGRAIDFIAVIKKQSHSTKVPRMSWEGLGATRNRSSSQHKLDIIQQHLHSINPSNSDKEENGSRKYDKGQTIKAHQLHQPQPSWGSVSQSNSKPTNAHASQQNLPFAVWKRVTEYSDNASYT</sequence>
<gene>
    <name evidence="9" type="ORF">Ocin01_13072</name>
</gene>
<evidence type="ECO:0000259" key="8">
    <source>
        <dbReference type="PROSITE" id="PS50097"/>
    </source>
</evidence>
<dbReference type="InterPro" id="IPR000210">
    <property type="entry name" value="BTB/POZ_dom"/>
</dbReference>
<name>A0A1D2MKP8_ORCCI</name>
<dbReference type="PROSITE" id="PS50097">
    <property type="entry name" value="BTB"/>
    <property type="match status" value="1"/>
</dbReference>
<evidence type="ECO:0000256" key="5">
    <source>
        <dbReference type="ARBA" id="ARBA00023098"/>
    </source>
</evidence>
<dbReference type="Proteomes" id="UP000094527">
    <property type="component" value="Unassembled WGS sequence"/>
</dbReference>
<evidence type="ECO:0000256" key="2">
    <source>
        <dbReference type="ARBA" id="ARBA00022729"/>
    </source>
</evidence>
<evidence type="ECO:0000256" key="4">
    <source>
        <dbReference type="ARBA" id="ARBA00022963"/>
    </source>
</evidence>
<dbReference type="FunFam" id="3.40.50.1820:FF:000057">
    <property type="entry name" value="Lipase"/>
    <property type="match status" value="1"/>
</dbReference>
<keyword evidence="5" id="KW-0443">Lipid metabolism</keyword>
<proteinExistence type="inferred from homology"/>
<evidence type="ECO:0000256" key="6">
    <source>
        <dbReference type="ARBA" id="ARBA00023180"/>
    </source>
</evidence>
<dbReference type="Gene3D" id="3.30.710.10">
    <property type="entry name" value="Potassium Channel Kv1.1, Chain A"/>
    <property type="match status" value="1"/>
</dbReference>
<keyword evidence="6" id="KW-0325">Glycoprotein</keyword>
<dbReference type="PANTHER" id="PTHR11005">
    <property type="entry name" value="LYSOSOMAL ACID LIPASE-RELATED"/>
    <property type="match status" value="1"/>
</dbReference>
<dbReference type="AlphaFoldDB" id="A0A1D2MKP8"/>
<dbReference type="InterPro" id="IPR000073">
    <property type="entry name" value="AB_hydrolase_1"/>
</dbReference>
<feature type="region of interest" description="Disordered" evidence="7">
    <location>
        <begin position="769"/>
        <end position="823"/>
    </location>
</feature>
<dbReference type="GO" id="GO:0016787">
    <property type="term" value="F:hydrolase activity"/>
    <property type="evidence" value="ECO:0007669"/>
    <property type="project" value="UniProtKB-KW"/>
</dbReference>
<evidence type="ECO:0000313" key="9">
    <source>
        <dbReference type="EMBL" id="ODM93609.1"/>
    </source>
</evidence>
<protein>
    <submittedName>
        <fullName evidence="9">Lipase 1</fullName>
    </submittedName>
</protein>
<reference evidence="9 10" key="1">
    <citation type="journal article" date="2016" name="Genome Biol. Evol.">
        <title>Gene Family Evolution Reflects Adaptation to Soil Environmental Stressors in the Genome of the Collembolan Orchesella cincta.</title>
        <authorList>
            <person name="Faddeeva-Vakhrusheva A."/>
            <person name="Derks M.F."/>
            <person name="Anvar S.Y."/>
            <person name="Agamennone V."/>
            <person name="Suring W."/>
            <person name="Smit S."/>
            <person name="van Straalen N.M."/>
            <person name="Roelofs D."/>
        </authorList>
    </citation>
    <scope>NUCLEOTIDE SEQUENCE [LARGE SCALE GENOMIC DNA]</scope>
    <source>
        <tissue evidence="9">Mixed pool</tissue>
    </source>
</reference>
<comment type="similarity">
    <text evidence="1">Belongs to the AB hydrolase superfamily. Lipase family.</text>
</comment>
<dbReference type="InterPro" id="IPR029058">
    <property type="entry name" value="AB_hydrolase_fold"/>
</dbReference>
<keyword evidence="4" id="KW-0442">Lipid degradation</keyword>
<organism evidence="9 10">
    <name type="scientific">Orchesella cincta</name>
    <name type="common">Springtail</name>
    <name type="synonym">Podura cincta</name>
    <dbReference type="NCBI Taxonomy" id="48709"/>
    <lineage>
        <taxon>Eukaryota</taxon>
        <taxon>Metazoa</taxon>
        <taxon>Ecdysozoa</taxon>
        <taxon>Arthropoda</taxon>
        <taxon>Hexapoda</taxon>
        <taxon>Collembola</taxon>
        <taxon>Entomobryomorpha</taxon>
        <taxon>Entomobryoidea</taxon>
        <taxon>Orchesellidae</taxon>
        <taxon>Orchesellinae</taxon>
        <taxon>Orchesella</taxon>
    </lineage>
</organism>
<dbReference type="Pfam" id="PF00561">
    <property type="entry name" value="Abhydrolase_1"/>
    <property type="match status" value="1"/>
</dbReference>
<comment type="caution">
    <text evidence="9">The sequence shown here is derived from an EMBL/GenBank/DDBJ whole genome shotgun (WGS) entry which is preliminary data.</text>
</comment>
<dbReference type="Pfam" id="PF00651">
    <property type="entry name" value="BTB"/>
    <property type="match status" value="1"/>
</dbReference>
<dbReference type="CDD" id="cd18186">
    <property type="entry name" value="BTB_POZ_ZBTB_KLHL-like"/>
    <property type="match status" value="1"/>
</dbReference>
<dbReference type="InterPro" id="IPR011333">
    <property type="entry name" value="SKP1/BTB/POZ_sf"/>
</dbReference>